<gene>
    <name evidence="3" type="ORF">M1E25_24540</name>
</gene>
<comment type="caution">
    <text evidence="3">The sequence shown here is derived from an EMBL/GenBank/DDBJ whole genome shotgun (WGS) entry which is preliminary data.</text>
</comment>
<organism evidence="3 4">
    <name type="scientific">Streptomyces meridianus</name>
    <dbReference type="NCBI Taxonomy" id="2938945"/>
    <lineage>
        <taxon>Bacteria</taxon>
        <taxon>Bacillati</taxon>
        <taxon>Actinomycetota</taxon>
        <taxon>Actinomycetes</taxon>
        <taxon>Kitasatosporales</taxon>
        <taxon>Streptomycetaceae</taxon>
        <taxon>Streptomyces</taxon>
    </lineage>
</organism>
<evidence type="ECO:0000313" key="3">
    <source>
        <dbReference type="EMBL" id="MCM2580466.1"/>
    </source>
</evidence>
<dbReference type="Proteomes" id="UP001167160">
    <property type="component" value="Unassembled WGS sequence"/>
</dbReference>
<proteinExistence type="predicted"/>
<accession>A0ABT0XD69</accession>
<reference evidence="3" key="1">
    <citation type="journal article" date="2023" name="Int. J. Syst. Evol. Microbiol.">
        <title>Streptomyces meridianus sp. nov. isolated from brackish water of the Tagus estuary in Alcochete, Portugal.</title>
        <authorList>
            <person name="Santos J.D.N."/>
            <person name="Klimek D."/>
            <person name="Calusinska M."/>
            <person name="Lobo Da Cunha A."/>
            <person name="Catita J."/>
            <person name="Goncalves H."/>
            <person name="Gonzalez I."/>
            <person name="Reyes F."/>
            <person name="Lage O.M."/>
        </authorList>
    </citation>
    <scope>NUCLEOTIDE SEQUENCE</scope>
    <source>
        <strain evidence="3">MTZ3.1</strain>
    </source>
</reference>
<keyword evidence="2" id="KW-0812">Transmembrane</keyword>
<name>A0ABT0XD69_9ACTN</name>
<sequence length="121" mass="12531">MTEYLPVPHQHSADCGCYRPEYLPAAPQPPQIVHQHIHQAPPDRTLQRLALGAGMGGGAVAAGVYFGPLLVGALSAIAINLALVAFVVVAVAWGLSTAVKSIGGSDGKAAAENLSKARKRR</sequence>
<protein>
    <submittedName>
        <fullName evidence="3">DUF6251 family protein</fullName>
    </submittedName>
</protein>
<keyword evidence="2" id="KW-1133">Transmembrane helix</keyword>
<dbReference type="Pfam" id="PF19764">
    <property type="entry name" value="DUF6251"/>
    <property type="match status" value="1"/>
</dbReference>
<evidence type="ECO:0000313" key="4">
    <source>
        <dbReference type="Proteomes" id="UP001167160"/>
    </source>
</evidence>
<feature type="region of interest" description="Disordered" evidence="1">
    <location>
        <begin position="101"/>
        <end position="121"/>
    </location>
</feature>
<keyword evidence="2" id="KW-0472">Membrane</keyword>
<keyword evidence="4" id="KW-1185">Reference proteome</keyword>
<evidence type="ECO:0000256" key="1">
    <source>
        <dbReference type="SAM" id="MobiDB-lite"/>
    </source>
</evidence>
<dbReference type="EMBL" id="JAMQGM010000064">
    <property type="protein sequence ID" value="MCM2580466.1"/>
    <property type="molecule type" value="Genomic_DNA"/>
</dbReference>
<feature type="transmembrane region" description="Helical" evidence="2">
    <location>
        <begin position="49"/>
        <end position="67"/>
    </location>
</feature>
<dbReference type="RefSeq" id="WP_251419340.1">
    <property type="nucleotide sequence ID" value="NZ_JAMQGM010000064.1"/>
</dbReference>
<evidence type="ECO:0000256" key="2">
    <source>
        <dbReference type="SAM" id="Phobius"/>
    </source>
</evidence>
<feature type="transmembrane region" description="Helical" evidence="2">
    <location>
        <begin position="73"/>
        <end position="95"/>
    </location>
</feature>
<dbReference type="InterPro" id="IPR046218">
    <property type="entry name" value="DUF6251"/>
</dbReference>